<comment type="caution">
    <text evidence="1">The sequence shown here is derived from an EMBL/GenBank/DDBJ whole genome shotgun (WGS) entry which is preliminary data.</text>
</comment>
<protein>
    <submittedName>
        <fullName evidence="1">Uncharacterized protein</fullName>
    </submittedName>
</protein>
<sequence>MNDRAQMWDDICRELARTAPAPGKSDIPSNLHIFPADVLFSSVFKPGERQHIFPEKKVEDFAITFPMKDLPIGLVTYVQPRKWQDTEVATAHTRFAPSIIPTKTSKCDLDTTVRCGRASNIEPDRLLRKARVEIAVEAVEFESRMPYIPASRYRHGGNARLVRRLELRAIRVNVDTMVDTYDEILAELHEDFDGWRE</sequence>
<evidence type="ECO:0000313" key="2">
    <source>
        <dbReference type="Proteomes" id="UP000248975"/>
    </source>
</evidence>
<reference evidence="1 2" key="1">
    <citation type="submission" date="2017-08" db="EMBL/GenBank/DDBJ databases">
        <title>Infants hospitalized years apart are colonized by the same room-sourced microbial strains.</title>
        <authorList>
            <person name="Brooks B."/>
            <person name="Olm M.R."/>
            <person name="Firek B.A."/>
            <person name="Baker R."/>
            <person name="Thomas B.C."/>
            <person name="Morowitz M.J."/>
            <person name="Banfield J.F."/>
        </authorList>
    </citation>
    <scope>NUCLEOTIDE SEQUENCE [LARGE SCALE GENOMIC DNA]</scope>
    <source>
        <strain evidence="1">S2_003_000_R2_11</strain>
    </source>
</reference>
<accession>A0A2W5RWU5</accession>
<name>A0A2W5RWU5_CERSP</name>
<gene>
    <name evidence="1" type="ORF">DI533_20065</name>
</gene>
<proteinExistence type="predicted"/>
<organism evidence="1 2">
    <name type="scientific">Cereibacter sphaeroides</name>
    <name type="common">Rhodobacter sphaeroides</name>
    <dbReference type="NCBI Taxonomy" id="1063"/>
    <lineage>
        <taxon>Bacteria</taxon>
        <taxon>Pseudomonadati</taxon>
        <taxon>Pseudomonadota</taxon>
        <taxon>Alphaproteobacteria</taxon>
        <taxon>Rhodobacterales</taxon>
        <taxon>Paracoccaceae</taxon>
        <taxon>Cereibacter</taxon>
    </lineage>
</organism>
<dbReference type="EMBL" id="QFQS01000009">
    <property type="protein sequence ID" value="PZQ95148.1"/>
    <property type="molecule type" value="Genomic_DNA"/>
</dbReference>
<evidence type="ECO:0000313" key="1">
    <source>
        <dbReference type="EMBL" id="PZQ95148.1"/>
    </source>
</evidence>
<dbReference type="Proteomes" id="UP000248975">
    <property type="component" value="Unassembled WGS sequence"/>
</dbReference>
<dbReference type="AlphaFoldDB" id="A0A2W5RWU5"/>